<sequence length="76" mass="9047">MVRIFFPPKVDSISSFEPSLGSEQFNNPYFPQPSSDFLDDQDSEVLKVEHELRQLEREELERQRENLLFRESRAES</sequence>
<evidence type="ECO:0000256" key="1">
    <source>
        <dbReference type="SAM" id="Coils"/>
    </source>
</evidence>
<keyword evidence="1" id="KW-0175">Coiled coil</keyword>
<organism evidence="2 3">
    <name type="scientific">Aromia moschata</name>
    <dbReference type="NCBI Taxonomy" id="1265417"/>
    <lineage>
        <taxon>Eukaryota</taxon>
        <taxon>Metazoa</taxon>
        <taxon>Ecdysozoa</taxon>
        <taxon>Arthropoda</taxon>
        <taxon>Hexapoda</taxon>
        <taxon>Insecta</taxon>
        <taxon>Pterygota</taxon>
        <taxon>Neoptera</taxon>
        <taxon>Endopterygota</taxon>
        <taxon>Coleoptera</taxon>
        <taxon>Polyphaga</taxon>
        <taxon>Cucujiformia</taxon>
        <taxon>Chrysomeloidea</taxon>
        <taxon>Cerambycidae</taxon>
        <taxon>Cerambycinae</taxon>
        <taxon>Callichromatini</taxon>
        <taxon>Aromia</taxon>
    </lineage>
</organism>
<keyword evidence="3" id="KW-1185">Reference proteome</keyword>
<proteinExistence type="predicted"/>
<evidence type="ECO:0000313" key="2">
    <source>
        <dbReference type="EMBL" id="KAJ8947131.1"/>
    </source>
</evidence>
<gene>
    <name evidence="2" type="ORF">NQ318_002491</name>
</gene>
<feature type="coiled-coil region" evidence="1">
    <location>
        <begin position="38"/>
        <end position="65"/>
    </location>
</feature>
<comment type="caution">
    <text evidence="2">The sequence shown here is derived from an EMBL/GenBank/DDBJ whole genome shotgun (WGS) entry which is preliminary data.</text>
</comment>
<reference evidence="2" key="1">
    <citation type="journal article" date="2023" name="Insect Mol. Biol.">
        <title>Genome sequencing provides insights into the evolution of gene families encoding plant cell wall-degrading enzymes in longhorned beetles.</title>
        <authorList>
            <person name="Shin N.R."/>
            <person name="Okamura Y."/>
            <person name="Kirsch R."/>
            <person name="Pauchet Y."/>
        </authorList>
    </citation>
    <scope>NUCLEOTIDE SEQUENCE</scope>
    <source>
        <strain evidence="2">AMC_N1</strain>
    </source>
</reference>
<accession>A0AAV8Y820</accession>
<dbReference type="Proteomes" id="UP001162162">
    <property type="component" value="Unassembled WGS sequence"/>
</dbReference>
<name>A0AAV8Y820_9CUCU</name>
<dbReference type="AlphaFoldDB" id="A0AAV8Y820"/>
<dbReference type="EMBL" id="JAPWTK010000169">
    <property type="protein sequence ID" value="KAJ8947131.1"/>
    <property type="molecule type" value="Genomic_DNA"/>
</dbReference>
<evidence type="ECO:0000313" key="3">
    <source>
        <dbReference type="Proteomes" id="UP001162162"/>
    </source>
</evidence>
<protein>
    <submittedName>
        <fullName evidence="2">Uncharacterized protein</fullName>
    </submittedName>
</protein>